<feature type="compositionally biased region" description="Low complexity" evidence="2">
    <location>
        <begin position="109"/>
        <end position="123"/>
    </location>
</feature>
<organism evidence="4 5">
    <name type="scientific">Folsomia candida</name>
    <name type="common">Springtail</name>
    <dbReference type="NCBI Taxonomy" id="158441"/>
    <lineage>
        <taxon>Eukaryota</taxon>
        <taxon>Metazoa</taxon>
        <taxon>Ecdysozoa</taxon>
        <taxon>Arthropoda</taxon>
        <taxon>Hexapoda</taxon>
        <taxon>Collembola</taxon>
        <taxon>Entomobryomorpha</taxon>
        <taxon>Isotomoidea</taxon>
        <taxon>Isotomidae</taxon>
        <taxon>Proisotominae</taxon>
        <taxon>Folsomia</taxon>
    </lineage>
</organism>
<keyword evidence="1" id="KW-0862">Zinc</keyword>
<dbReference type="EMBL" id="LNIX01000002">
    <property type="protein sequence ID" value="OXA60384.1"/>
    <property type="molecule type" value="Genomic_DNA"/>
</dbReference>
<reference evidence="4 5" key="1">
    <citation type="submission" date="2015-12" db="EMBL/GenBank/DDBJ databases">
        <title>The genome of Folsomia candida.</title>
        <authorList>
            <person name="Faddeeva A."/>
            <person name="Derks M.F."/>
            <person name="Anvar Y."/>
            <person name="Smit S."/>
            <person name="Van Straalen N."/>
            <person name="Roelofs D."/>
        </authorList>
    </citation>
    <scope>NUCLEOTIDE SEQUENCE [LARGE SCALE GENOMIC DNA]</scope>
    <source>
        <strain evidence="4 5">VU population</strain>
        <tissue evidence="4">Whole body</tissue>
    </source>
</reference>
<feature type="region of interest" description="Disordered" evidence="2">
    <location>
        <begin position="79"/>
        <end position="123"/>
    </location>
</feature>
<dbReference type="AlphaFoldDB" id="A0A226ETJ5"/>
<dbReference type="Proteomes" id="UP000198287">
    <property type="component" value="Unassembled WGS sequence"/>
</dbReference>
<gene>
    <name evidence="4" type="ORF">Fcan01_05387</name>
</gene>
<name>A0A226ETJ5_FOLCA</name>
<dbReference type="InterPro" id="IPR013087">
    <property type="entry name" value="Znf_C2H2_type"/>
</dbReference>
<evidence type="ECO:0000259" key="3">
    <source>
        <dbReference type="PROSITE" id="PS50157"/>
    </source>
</evidence>
<feature type="region of interest" description="Disordered" evidence="2">
    <location>
        <begin position="582"/>
        <end position="601"/>
    </location>
</feature>
<evidence type="ECO:0000313" key="5">
    <source>
        <dbReference type="Proteomes" id="UP000198287"/>
    </source>
</evidence>
<proteinExistence type="predicted"/>
<dbReference type="PROSITE" id="PS00028">
    <property type="entry name" value="ZINC_FINGER_C2H2_1"/>
    <property type="match status" value="1"/>
</dbReference>
<sequence>MSGCLSKGGKEPVEPPIFNCKWTPCKRKFTLKFLLEKHEILCPHNNLLQPTLSPAISPSSVTIPTSEFLSTPTSCTFAALTPPPTPDSTGSSSANITTGRKRKSDGSRVLLSTPKSTSSKPKVSCPKQCGKTFSRKSEATRHRKLCGLTDEEKKKAIKIRFGNDPTHVCCNCGEVFEQTNGKTAHEDRCALTVDEMKEKYKDDPGHFCCNCAQFFIDTSNRQQHERSCGVTKEEMMERFKDNVQHWCSKCDYFSVNVSNMSKHKAACNKTKEELMIEYRDDPKRWCSKCDYFSFDLTTLSRHEAACSKTKEELMIVYKDDPYHWCEQCGHLFFSDVRSQKLHKLRYHTHIDVRTITLQQMKVVHPLKHNNDGIGEEDPLDPLDKENFDFIVKKKLEWADTFAHNKADTNFVYRAACLSHSFSSSSTTYSDFVVGHPEEVGAYSGVKGKVEGLDIHNWHKYFPQKSKPGQAALRGQEIVFFGQTCFKGQDSATQARKQEALEINYGFYANKYKGEKMYYINVERELTNLSYNSDAAIMKMLSMAVRGEPSFCHKTECECPAYFHFELDKMKKVEFSSIDKTRIKKESPPRLPPQKARPQTEEDLKREIDRLFRSLKEEMRLNLETKFNVYSVLIVNKADFPGMSDPCEILVALRTRKGLVVWCYSGKGVEAADGNIHAHHQYGESTIMNELEKGDKIAIKIARMRCSCQRDAEEKEAFLQYTTGVSSRKKSHGIRIVPINIRMEWTAWLRLSDPIRKLAQECGELGTSLYSFADHPYAPLYQEGEFVYPIDVARQVEKGEVAIVKFVDC</sequence>
<evidence type="ECO:0000256" key="2">
    <source>
        <dbReference type="SAM" id="MobiDB-lite"/>
    </source>
</evidence>
<dbReference type="PROSITE" id="PS50157">
    <property type="entry name" value="ZINC_FINGER_C2H2_2"/>
    <property type="match status" value="1"/>
</dbReference>
<keyword evidence="1" id="KW-0863">Zinc-finger</keyword>
<accession>A0A226ETJ5</accession>
<keyword evidence="5" id="KW-1185">Reference proteome</keyword>
<dbReference type="GO" id="GO:0008270">
    <property type="term" value="F:zinc ion binding"/>
    <property type="evidence" value="ECO:0007669"/>
    <property type="project" value="UniProtKB-KW"/>
</dbReference>
<evidence type="ECO:0000313" key="4">
    <source>
        <dbReference type="EMBL" id="OXA60384.1"/>
    </source>
</evidence>
<comment type="caution">
    <text evidence="4">The sequence shown here is derived from an EMBL/GenBank/DDBJ whole genome shotgun (WGS) entry which is preliminary data.</text>
</comment>
<feature type="domain" description="C2H2-type" evidence="3">
    <location>
        <begin position="123"/>
        <end position="154"/>
    </location>
</feature>
<evidence type="ECO:0000256" key="1">
    <source>
        <dbReference type="PROSITE-ProRule" id="PRU00042"/>
    </source>
</evidence>
<keyword evidence="1" id="KW-0479">Metal-binding</keyword>
<protein>
    <submittedName>
        <fullName evidence="4">Zinc finger protein 2</fullName>
    </submittedName>
</protein>